<dbReference type="GO" id="GO:0051536">
    <property type="term" value="F:iron-sulfur cluster binding"/>
    <property type="evidence" value="ECO:0007669"/>
    <property type="project" value="InterPro"/>
</dbReference>
<protein>
    <submittedName>
        <fullName evidence="2">Sarcosine oxidase</fullName>
    </submittedName>
</protein>
<dbReference type="HOGENOM" id="CLU_153062_2_0_4"/>
<evidence type="ECO:0000313" key="3">
    <source>
        <dbReference type="Proteomes" id="UP000018733"/>
    </source>
</evidence>
<name>V8QV30_9BURK</name>
<dbReference type="Gene3D" id="3.10.20.440">
    <property type="entry name" value="2Fe-2S iron-sulphur cluster binding domain, sarcosine oxidase, alpha subunit, N-terminal domain"/>
    <property type="match status" value="1"/>
</dbReference>
<gene>
    <name evidence="2" type="ORF">W822_00875</name>
</gene>
<proteinExistence type="predicted"/>
<evidence type="ECO:0000313" key="2">
    <source>
        <dbReference type="EMBL" id="ETF03801.1"/>
    </source>
</evidence>
<evidence type="ECO:0000256" key="1">
    <source>
        <dbReference type="ARBA" id="ARBA00023002"/>
    </source>
</evidence>
<dbReference type="PATRIC" id="fig|1424334.3.peg.185"/>
<comment type="caution">
    <text evidence="2">The sequence shown here is derived from an EMBL/GenBank/DDBJ whole genome shotgun (WGS) entry which is preliminary data.</text>
</comment>
<dbReference type="Pfam" id="PF13510">
    <property type="entry name" value="Fer2_4"/>
    <property type="match status" value="1"/>
</dbReference>
<dbReference type="EMBL" id="AYXT01000001">
    <property type="protein sequence ID" value="ETF03801.1"/>
    <property type="molecule type" value="Genomic_DNA"/>
</dbReference>
<dbReference type="eggNOG" id="COG3383">
    <property type="taxonomic scope" value="Bacteria"/>
</dbReference>
<dbReference type="InterPro" id="IPR036010">
    <property type="entry name" value="2Fe-2S_ferredoxin-like_sf"/>
</dbReference>
<sequence>MTKYRQIAGVQPGKSVAFTFNGLPLSGHEGDSIAAALMRAGVTSQRHSSRDNAARAYYCGMGQCWECAVHIDGIGTVRSCMQRLAPDMVLAAADKDL</sequence>
<dbReference type="OrthoDB" id="573392at2"/>
<dbReference type="RefSeq" id="WP_024003246.1">
    <property type="nucleotide sequence ID" value="NZ_KI650979.1"/>
</dbReference>
<dbReference type="Proteomes" id="UP000018733">
    <property type="component" value="Unassembled WGS sequence"/>
</dbReference>
<dbReference type="InterPro" id="IPR042204">
    <property type="entry name" value="2Fe-2S-bd_N"/>
</dbReference>
<reference evidence="2 3" key="1">
    <citation type="journal article" date="2014" name="Genome Announc.">
        <title>Draft Genome Sequence of Advenella kashmirensis Strain W13003, a Polycyclic Aromatic Hydrocarbon-Degrading Bacterium.</title>
        <authorList>
            <person name="Wang X."/>
            <person name="Jin D."/>
            <person name="Zhou L."/>
            <person name="Wu L."/>
            <person name="An W."/>
            <person name="Zhao L."/>
        </authorList>
    </citation>
    <scope>NUCLEOTIDE SEQUENCE [LARGE SCALE GENOMIC DNA]</scope>
    <source>
        <strain evidence="2 3">W13003</strain>
    </source>
</reference>
<dbReference type="AlphaFoldDB" id="V8QV30"/>
<dbReference type="SUPFAM" id="SSF54292">
    <property type="entry name" value="2Fe-2S ferredoxin-like"/>
    <property type="match status" value="1"/>
</dbReference>
<dbReference type="STRING" id="1424334.W822_00875"/>
<keyword evidence="1" id="KW-0560">Oxidoreductase</keyword>
<keyword evidence="3" id="KW-1185">Reference proteome</keyword>
<accession>V8QV30</accession>
<organism evidence="2 3">
    <name type="scientific">Advenella kashmirensis W13003</name>
    <dbReference type="NCBI Taxonomy" id="1424334"/>
    <lineage>
        <taxon>Bacteria</taxon>
        <taxon>Pseudomonadati</taxon>
        <taxon>Pseudomonadota</taxon>
        <taxon>Betaproteobacteria</taxon>
        <taxon>Burkholderiales</taxon>
        <taxon>Alcaligenaceae</taxon>
    </lineage>
</organism>
<dbReference type="GO" id="GO:0016491">
    <property type="term" value="F:oxidoreductase activity"/>
    <property type="evidence" value="ECO:0007669"/>
    <property type="project" value="UniProtKB-KW"/>
</dbReference>